<feature type="compositionally biased region" description="Polar residues" evidence="2">
    <location>
        <begin position="64"/>
        <end position="89"/>
    </location>
</feature>
<protein>
    <recommendedName>
        <fullName evidence="3">DUF4048 domain-containing protein</fullName>
    </recommendedName>
</protein>
<dbReference type="EMBL" id="KZ613949">
    <property type="protein sequence ID" value="PMD37517.1"/>
    <property type="molecule type" value="Genomic_DNA"/>
</dbReference>
<dbReference type="OrthoDB" id="4097086at2759"/>
<sequence>MASHHRRKSSLDRASIESILKTGEPAQPAAAPNPHVGNSPNRASFAMAPPPRPAIKHTRALSYTPRNSNRLSLSFPVATSTNSSEYSRQTPTSSRPTPTSATIPSLPLTPAEVPESSPSDSNGFLVALAGQERRVLELKEELEKAEADLVKLKRKWALHEAQKKKAEVKRVEQLQPLQAVVTTSKEEVPSTPRQSAEERRKAALTSLETPKNSLDAPKEVRRKFSGQHMRALSLLSPERSNFTQSFPPVQESGVESNPMPKSATMPDIIIPKKMLPRSRNSYHGGVTTGAKQIAEDFKAGVWTFLEDLRQATVGDEAVNGNTTRSSLDAHNGPVRRGSKNSLLSNDKRRSHSPRVESPRTWDSLTGNSPLLDAAGNLWSDIDQSHPSSRTPLPGKKSRPLSLAAPINDLDDDWSNWDTPTPKSPRWSGSTALSDPATPSHGSSEDRNVKIIDQPTDGSNSPSRREEIQWPALDKLSPGIIKGNLQRTMSTIMKEWEKSLTPPPGDGDDSVSTPSREKSSHDSDTATQDELVLMSR</sequence>
<feature type="region of interest" description="Disordered" evidence="2">
    <location>
        <begin position="1"/>
        <end position="123"/>
    </location>
</feature>
<name>A0A2J6RG82_HYAVF</name>
<keyword evidence="1" id="KW-0175">Coiled coil</keyword>
<organism evidence="4 5">
    <name type="scientific">Hyaloscypha variabilis (strain UAMH 11265 / GT02V1 / F)</name>
    <name type="common">Meliniomyces variabilis</name>
    <dbReference type="NCBI Taxonomy" id="1149755"/>
    <lineage>
        <taxon>Eukaryota</taxon>
        <taxon>Fungi</taxon>
        <taxon>Dikarya</taxon>
        <taxon>Ascomycota</taxon>
        <taxon>Pezizomycotina</taxon>
        <taxon>Leotiomycetes</taxon>
        <taxon>Helotiales</taxon>
        <taxon>Hyaloscyphaceae</taxon>
        <taxon>Hyaloscypha</taxon>
        <taxon>Hyaloscypha variabilis</taxon>
    </lineage>
</organism>
<feature type="compositionally biased region" description="Polar residues" evidence="2">
    <location>
        <begin position="319"/>
        <end position="328"/>
    </location>
</feature>
<feature type="domain" description="DUF4048" evidence="3">
    <location>
        <begin position="290"/>
        <end position="424"/>
    </location>
</feature>
<reference evidence="4 5" key="1">
    <citation type="submission" date="2016-04" db="EMBL/GenBank/DDBJ databases">
        <title>A degradative enzymes factory behind the ericoid mycorrhizal symbiosis.</title>
        <authorList>
            <consortium name="DOE Joint Genome Institute"/>
            <person name="Martino E."/>
            <person name="Morin E."/>
            <person name="Grelet G."/>
            <person name="Kuo A."/>
            <person name="Kohler A."/>
            <person name="Daghino S."/>
            <person name="Barry K."/>
            <person name="Choi C."/>
            <person name="Cichocki N."/>
            <person name="Clum A."/>
            <person name="Copeland A."/>
            <person name="Hainaut M."/>
            <person name="Haridas S."/>
            <person name="Labutti K."/>
            <person name="Lindquist E."/>
            <person name="Lipzen A."/>
            <person name="Khouja H.-R."/>
            <person name="Murat C."/>
            <person name="Ohm R."/>
            <person name="Olson A."/>
            <person name="Spatafora J."/>
            <person name="Veneault-Fourrey C."/>
            <person name="Henrissat B."/>
            <person name="Grigoriev I."/>
            <person name="Martin F."/>
            <person name="Perotto S."/>
        </authorList>
    </citation>
    <scope>NUCLEOTIDE SEQUENCE [LARGE SCALE GENOMIC DNA]</scope>
    <source>
        <strain evidence="4 5">F</strain>
    </source>
</reference>
<feature type="region of interest" description="Disordered" evidence="2">
    <location>
        <begin position="316"/>
        <end position="470"/>
    </location>
</feature>
<feature type="compositionally biased region" description="Polar residues" evidence="2">
    <location>
        <begin position="415"/>
        <end position="432"/>
    </location>
</feature>
<dbReference type="Proteomes" id="UP000235786">
    <property type="component" value="Unassembled WGS sequence"/>
</dbReference>
<evidence type="ECO:0000256" key="1">
    <source>
        <dbReference type="SAM" id="Coils"/>
    </source>
</evidence>
<feature type="compositionally biased region" description="Low complexity" evidence="2">
    <location>
        <begin position="90"/>
        <end position="105"/>
    </location>
</feature>
<dbReference type="AlphaFoldDB" id="A0A2J6RG82"/>
<feature type="region of interest" description="Disordered" evidence="2">
    <location>
        <begin position="485"/>
        <end position="535"/>
    </location>
</feature>
<evidence type="ECO:0000313" key="5">
    <source>
        <dbReference type="Proteomes" id="UP000235786"/>
    </source>
</evidence>
<gene>
    <name evidence="4" type="ORF">L207DRAFT_432634</name>
</gene>
<evidence type="ECO:0000313" key="4">
    <source>
        <dbReference type="EMBL" id="PMD37517.1"/>
    </source>
</evidence>
<feature type="region of interest" description="Disordered" evidence="2">
    <location>
        <begin position="182"/>
        <end position="209"/>
    </location>
</feature>
<dbReference type="InterPro" id="IPR025122">
    <property type="entry name" value="DUF4048"/>
</dbReference>
<evidence type="ECO:0000256" key="2">
    <source>
        <dbReference type="SAM" id="MobiDB-lite"/>
    </source>
</evidence>
<accession>A0A2J6RG82</accession>
<dbReference type="Pfam" id="PF13257">
    <property type="entry name" value="DUF4048"/>
    <property type="match status" value="1"/>
</dbReference>
<feature type="compositionally biased region" description="Basic and acidic residues" evidence="2">
    <location>
        <begin position="514"/>
        <end position="523"/>
    </location>
</feature>
<proteinExistence type="predicted"/>
<evidence type="ECO:0000259" key="3">
    <source>
        <dbReference type="Pfam" id="PF13257"/>
    </source>
</evidence>
<feature type="coiled-coil region" evidence="1">
    <location>
        <begin position="128"/>
        <end position="162"/>
    </location>
</feature>
<keyword evidence="5" id="KW-1185">Reference proteome</keyword>